<dbReference type="Proteomes" id="UP000653305">
    <property type="component" value="Unassembled WGS sequence"/>
</dbReference>
<sequence length="112" mass="12966">MLHESTAFSVFLSHSFPPRRATRFVVLSHKISTPPARWPGDREVLFRSTIHSNKCKKHSRIIPYGESCPDLLNTKSKRRGAFDSLGRYLSGNHNLWRVLFVFFATDYCIELL</sequence>
<comment type="caution">
    <text evidence="1">The sequence shown here is derived from an EMBL/GenBank/DDBJ whole genome shotgun (WGS) entry which is preliminary data.</text>
</comment>
<gene>
    <name evidence="1" type="ORF">PHJA_002904300</name>
</gene>
<dbReference type="EMBL" id="BMAC01001595">
    <property type="protein sequence ID" value="GFQ07602.1"/>
    <property type="molecule type" value="Genomic_DNA"/>
</dbReference>
<dbReference type="OrthoDB" id="902470at2759"/>
<proteinExistence type="predicted"/>
<keyword evidence="2" id="KW-1185">Reference proteome</keyword>
<organism evidence="1 2">
    <name type="scientific">Phtheirospermum japonicum</name>
    <dbReference type="NCBI Taxonomy" id="374723"/>
    <lineage>
        <taxon>Eukaryota</taxon>
        <taxon>Viridiplantae</taxon>
        <taxon>Streptophyta</taxon>
        <taxon>Embryophyta</taxon>
        <taxon>Tracheophyta</taxon>
        <taxon>Spermatophyta</taxon>
        <taxon>Magnoliopsida</taxon>
        <taxon>eudicotyledons</taxon>
        <taxon>Gunneridae</taxon>
        <taxon>Pentapetalae</taxon>
        <taxon>asterids</taxon>
        <taxon>lamiids</taxon>
        <taxon>Lamiales</taxon>
        <taxon>Orobanchaceae</taxon>
        <taxon>Orobanchaceae incertae sedis</taxon>
        <taxon>Phtheirospermum</taxon>
    </lineage>
</organism>
<protein>
    <submittedName>
        <fullName evidence="1">Uncharacterized protein</fullName>
    </submittedName>
</protein>
<evidence type="ECO:0000313" key="1">
    <source>
        <dbReference type="EMBL" id="GFQ07602.1"/>
    </source>
</evidence>
<name>A0A830DPJ3_9LAMI</name>
<accession>A0A830DPJ3</accession>
<dbReference type="AlphaFoldDB" id="A0A830DPJ3"/>
<evidence type="ECO:0000313" key="2">
    <source>
        <dbReference type="Proteomes" id="UP000653305"/>
    </source>
</evidence>
<reference evidence="1" key="1">
    <citation type="submission" date="2020-07" db="EMBL/GenBank/DDBJ databases">
        <title>Ethylene signaling mediates host invasion by parasitic plants.</title>
        <authorList>
            <person name="Yoshida S."/>
        </authorList>
    </citation>
    <scope>NUCLEOTIDE SEQUENCE</scope>
    <source>
        <strain evidence="1">Okayama</strain>
    </source>
</reference>